<name>A0A819PUI9_9BILA</name>
<reference evidence="9" key="1">
    <citation type="submission" date="2021-02" db="EMBL/GenBank/DDBJ databases">
        <authorList>
            <person name="Nowell W R."/>
        </authorList>
    </citation>
    <scope>NUCLEOTIDE SEQUENCE</scope>
</reference>
<keyword evidence="2" id="KW-0479">Metal-binding</keyword>
<sequence length="580" mass="66764">MRTVHAYTPAQQLQQEQQQQQQQQHQQQTSSSSSTSQPNLHQHSSTSGYPSVRHSLFRMHSQLRSAPNGRESTQGPIDLSLYRVPRQTPKMAARSTSTTTTALRTIPTITPLATPSTHTIYSNAVPSSFTSSKTATSINNQEQNTKMQNSFSTSATSKYSYSHPVSASPKLAYSFSNIEENLQCPLCIDRLRDPRALPCQHVFCCSCLKSIPSSNIPYPTIVCPLCRRTFPYNGADQFPISYIHRQLLELVPKNYDINGKCTRCQEKSSLILCSCCDFLLCQKCFMNDREKILDNIQHIVQTCYHRLNRIHTTRDQLNDLNDINRKKIQQIEIIFSNFERKLYEHKQSIINSLNKYNEQITNHFWSKLNIPIQNTTEPFIDLLKQAELFIQKSHTIKFDDIVSLFRHLNSINEQLEYANSLIDTYDVQNLLKQTIQIHNNNNNSLDEQTCIHLNQLDSTEKILPLMPSTILSRSTKRLRKTEPKRHIEQNNDEDDYDNDNDGNDNLPILKQMKVEYHNDINFDPVSSPTNSVLCLNFPNNEHQQNELDNDDDIIYIETIQAKSPATISFEELFQMIGTDE</sequence>
<feature type="compositionally biased region" description="Low complexity" evidence="6">
    <location>
        <begin position="11"/>
        <end position="37"/>
    </location>
</feature>
<proteinExistence type="inferred from homology"/>
<feature type="compositionally biased region" description="Polar residues" evidence="6">
    <location>
        <begin position="38"/>
        <end position="49"/>
    </location>
</feature>
<feature type="region of interest" description="Disordered" evidence="6">
    <location>
        <begin position="474"/>
        <end position="503"/>
    </location>
</feature>
<dbReference type="Pfam" id="PF00097">
    <property type="entry name" value="zf-C3HC4"/>
    <property type="match status" value="1"/>
</dbReference>
<dbReference type="InterPro" id="IPR013083">
    <property type="entry name" value="Znf_RING/FYVE/PHD"/>
</dbReference>
<dbReference type="InterPro" id="IPR050143">
    <property type="entry name" value="TRIM/RBCC"/>
</dbReference>
<accession>A0A819PUI9</accession>
<evidence type="ECO:0000256" key="6">
    <source>
        <dbReference type="SAM" id="MobiDB-lite"/>
    </source>
</evidence>
<gene>
    <name evidence="9" type="ORF">OTI717_LOCUS30033</name>
    <name evidence="8" type="ORF">RFH988_LOCUS17551</name>
</gene>
<dbReference type="PROSITE" id="PS00518">
    <property type="entry name" value="ZF_RING_1"/>
    <property type="match status" value="1"/>
</dbReference>
<dbReference type="EMBL" id="CAJOAX010007854">
    <property type="protein sequence ID" value="CAF4019862.1"/>
    <property type="molecule type" value="Genomic_DNA"/>
</dbReference>
<evidence type="ECO:0000256" key="2">
    <source>
        <dbReference type="ARBA" id="ARBA00022723"/>
    </source>
</evidence>
<dbReference type="Proteomes" id="UP000663823">
    <property type="component" value="Unassembled WGS sequence"/>
</dbReference>
<feature type="region of interest" description="Disordered" evidence="6">
    <location>
        <begin position="1"/>
        <end position="51"/>
    </location>
</feature>
<evidence type="ECO:0000256" key="5">
    <source>
        <dbReference type="PROSITE-ProRule" id="PRU00175"/>
    </source>
</evidence>
<evidence type="ECO:0000256" key="1">
    <source>
        <dbReference type="ARBA" id="ARBA00008518"/>
    </source>
</evidence>
<dbReference type="PROSITE" id="PS50089">
    <property type="entry name" value="ZF_RING_2"/>
    <property type="match status" value="1"/>
</dbReference>
<dbReference type="SMART" id="SM00184">
    <property type="entry name" value="RING"/>
    <property type="match status" value="1"/>
</dbReference>
<evidence type="ECO:0000256" key="4">
    <source>
        <dbReference type="ARBA" id="ARBA00022833"/>
    </source>
</evidence>
<dbReference type="EMBL" id="CAJNOO010000943">
    <property type="protein sequence ID" value="CAF1066730.1"/>
    <property type="molecule type" value="Genomic_DNA"/>
</dbReference>
<evidence type="ECO:0000259" key="7">
    <source>
        <dbReference type="PROSITE" id="PS50089"/>
    </source>
</evidence>
<dbReference type="SUPFAM" id="SSF57850">
    <property type="entry name" value="RING/U-box"/>
    <property type="match status" value="1"/>
</dbReference>
<keyword evidence="4" id="KW-0862">Zinc</keyword>
<evidence type="ECO:0000313" key="8">
    <source>
        <dbReference type="EMBL" id="CAF1066730.1"/>
    </source>
</evidence>
<comment type="similarity">
    <text evidence="1">Belongs to the TRIM/RBCC family.</text>
</comment>
<organism evidence="9 10">
    <name type="scientific">Rotaria sordida</name>
    <dbReference type="NCBI Taxonomy" id="392033"/>
    <lineage>
        <taxon>Eukaryota</taxon>
        <taxon>Metazoa</taxon>
        <taxon>Spiralia</taxon>
        <taxon>Gnathifera</taxon>
        <taxon>Rotifera</taxon>
        <taxon>Eurotatoria</taxon>
        <taxon>Bdelloidea</taxon>
        <taxon>Philodinida</taxon>
        <taxon>Philodinidae</taxon>
        <taxon>Rotaria</taxon>
    </lineage>
</organism>
<dbReference type="InterPro" id="IPR017907">
    <property type="entry name" value="Znf_RING_CS"/>
</dbReference>
<dbReference type="PANTHER" id="PTHR24103">
    <property type="entry name" value="E3 UBIQUITIN-PROTEIN LIGASE TRIM"/>
    <property type="match status" value="1"/>
</dbReference>
<evidence type="ECO:0000256" key="3">
    <source>
        <dbReference type="ARBA" id="ARBA00022771"/>
    </source>
</evidence>
<dbReference type="OrthoDB" id="10028027at2759"/>
<dbReference type="InterPro" id="IPR001841">
    <property type="entry name" value="Znf_RING"/>
</dbReference>
<feature type="domain" description="RING-type" evidence="7">
    <location>
        <begin position="184"/>
        <end position="227"/>
    </location>
</feature>
<dbReference type="AlphaFoldDB" id="A0A819PUI9"/>
<protein>
    <recommendedName>
        <fullName evidence="7">RING-type domain-containing protein</fullName>
    </recommendedName>
</protein>
<dbReference type="Proteomes" id="UP000663882">
    <property type="component" value="Unassembled WGS sequence"/>
</dbReference>
<evidence type="ECO:0000313" key="9">
    <source>
        <dbReference type="EMBL" id="CAF4019862.1"/>
    </source>
</evidence>
<dbReference type="InterPro" id="IPR018957">
    <property type="entry name" value="Znf_C3HC4_RING-type"/>
</dbReference>
<feature type="compositionally biased region" description="Acidic residues" evidence="6">
    <location>
        <begin position="490"/>
        <end position="502"/>
    </location>
</feature>
<dbReference type="GO" id="GO:0008270">
    <property type="term" value="F:zinc ion binding"/>
    <property type="evidence" value="ECO:0007669"/>
    <property type="project" value="UniProtKB-KW"/>
</dbReference>
<comment type="caution">
    <text evidence="9">The sequence shown here is derived from an EMBL/GenBank/DDBJ whole genome shotgun (WGS) entry which is preliminary data.</text>
</comment>
<keyword evidence="3 5" id="KW-0863">Zinc-finger</keyword>
<dbReference type="Gene3D" id="3.30.40.10">
    <property type="entry name" value="Zinc/RING finger domain, C3HC4 (zinc finger)"/>
    <property type="match status" value="1"/>
</dbReference>
<feature type="compositionally biased region" description="Basic and acidic residues" evidence="6">
    <location>
        <begin position="480"/>
        <end position="489"/>
    </location>
</feature>
<evidence type="ECO:0000313" key="10">
    <source>
        <dbReference type="Proteomes" id="UP000663823"/>
    </source>
</evidence>